<gene>
    <name evidence="1" type="ORF">E3J38_04945</name>
</gene>
<evidence type="ECO:0008006" key="3">
    <source>
        <dbReference type="Google" id="ProtNLM"/>
    </source>
</evidence>
<sequence>MGRKFHKKLIERLTEMVDCSDAMNRILKEQQTALTIDDSDSLLQAINDMDECRCQLLDLDKALSDLKASTEFSQQATEMPEVEGLLARVNSLQEENTNLMLSNRELVNTKIRVAPEEIREPLSDMGESALG</sequence>
<organism evidence="1 2">
    <name type="scientific">candidate division TA06 bacterium</name>
    <dbReference type="NCBI Taxonomy" id="2250710"/>
    <lineage>
        <taxon>Bacteria</taxon>
        <taxon>Bacteria division TA06</taxon>
    </lineage>
</organism>
<dbReference type="EMBL" id="SOIP01000298">
    <property type="protein sequence ID" value="TET80804.1"/>
    <property type="molecule type" value="Genomic_DNA"/>
</dbReference>
<accession>A0A523XNE5</accession>
<dbReference type="AlphaFoldDB" id="A0A523XNE5"/>
<dbReference type="InterPro" id="IPR036679">
    <property type="entry name" value="FlgN-like_sf"/>
</dbReference>
<proteinExistence type="predicted"/>
<name>A0A523XNE5_UNCT6</name>
<protein>
    <recommendedName>
        <fullName evidence="3">Flagellar protein FlgN</fullName>
    </recommendedName>
</protein>
<comment type="caution">
    <text evidence="1">The sequence shown here is derived from an EMBL/GenBank/DDBJ whole genome shotgun (WGS) entry which is preliminary data.</text>
</comment>
<dbReference type="SUPFAM" id="SSF140566">
    <property type="entry name" value="FlgN-like"/>
    <property type="match status" value="1"/>
</dbReference>
<dbReference type="Proteomes" id="UP000315534">
    <property type="component" value="Unassembled WGS sequence"/>
</dbReference>
<evidence type="ECO:0000313" key="2">
    <source>
        <dbReference type="Proteomes" id="UP000315534"/>
    </source>
</evidence>
<reference evidence="1 2" key="1">
    <citation type="submission" date="2019-03" db="EMBL/GenBank/DDBJ databases">
        <title>Metabolic potential of uncultured bacteria and archaea associated with petroleum seepage in deep-sea sediments.</title>
        <authorList>
            <person name="Dong X."/>
            <person name="Hubert C."/>
        </authorList>
    </citation>
    <scope>NUCLEOTIDE SEQUENCE [LARGE SCALE GENOMIC DNA]</scope>
    <source>
        <strain evidence="1">E29_bin36</strain>
    </source>
</reference>
<dbReference type="GO" id="GO:0044780">
    <property type="term" value="P:bacterial-type flagellum assembly"/>
    <property type="evidence" value="ECO:0007669"/>
    <property type="project" value="InterPro"/>
</dbReference>
<evidence type="ECO:0000313" key="1">
    <source>
        <dbReference type="EMBL" id="TET80804.1"/>
    </source>
</evidence>